<proteinExistence type="predicted"/>
<organism evidence="1 2">
    <name type="scientific">Proteus vulgaris</name>
    <dbReference type="NCBI Taxonomy" id="585"/>
    <lineage>
        <taxon>Bacteria</taxon>
        <taxon>Pseudomonadati</taxon>
        <taxon>Pseudomonadota</taxon>
        <taxon>Gammaproteobacteria</taxon>
        <taxon>Enterobacterales</taxon>
        <taxon>Morganellaceae</taxon>
        <taxon>Proteus</taxon>
    </lineage>
</organism>
<reference evidence="1 2" key="1">
    <citation type="submission" date="2020-01" db="EMBL/GenBank/DDBJ databases">
        <title>The genomic epidemiology of tigecycline resistance gene tet(X) variants in a swine farm in China.</title>
        <authorList>
            <person name="Peng K."/>
            <person name="Li R."/>
        </authorList>
    </citation>
    <scope>NUCLEOTIDE SEQUENCE [LARGE SCALE GENOMIC DNA]</scope>
    <source>
        <strain evidence="1 2">ZN3</strain>
    </source>
</reference>
<evidence type="ECO:0000313" key="1">
    <source>
        <dbReference type="EMBL" id="QIF93573.1"/>
    </source>
</evidence>
<sequence length="141" mass="16384">MENDLKYEIKIIHQLRFNATAKESFIGYIVLLMLSKKLFSFNTDVSDLVFNSLGVKFLPYAVRSRTLMVAKVCKFCSELNAQEINHISIKVYDYLMSEVLPKKTNIGSDIVVNVKNENYKIKQKKNNALENMNLWIKNKNK</sequence>
<gene>
    <name evidence="1" type="ORF">GTH24_06575</name>
</gene>
<accession>A0A6G6SGD2</accession>
<dbReference type="AlphaFoldDB" id="A0A6G6SGD2"/>
<dbReference type="Proteomes" id="UP000503287">
    <property type="component" value="Chromosome"/>
</dbReference>
<dbReference type="RefSeq" id="WP_164526102.1">
    <property type="nucleotide sequence ID" value="NZ_CP047344.1"/>
</dbReference>
<name>A0A6G6SGD2_PROVU</name>
<evidence type="ECO:0000313" key="2">
    <source>
        <dbReference type="Proteomes" id="UP000503287"/>
    </source>
</evidence>
<keyword evidence="2" id="KW-1185">Reference proteome</keyword>
<dbReference type="EMBL" id="CP047344">
    <property type="protein sequence ID" value="QIF93573.1"/>
    <property type="molecule type" value="Genomic_DNA"/>
</dbReference>
<protein>
    <submittedName>
        <fullName evidence="1">Uncharacterized protein</fullName>
    </submittedName>
</protein>